<name>A0A507QT24_MONPU</name>
<proteinExistence type="predicted"/>
<dbReference type="InterPro" id="IPR053157">
    <property type="entry name" value="Sterol_Uptake_Regulator"/>
</dbReference>
<dbReference type="Pfam" id="PF00172">
    <property type="entry name" value="Zn_clus"/>
    <property type="match status" value="1"/>
</dbReference>
<comment type="caution">
    <text evidence="6">The sequence shown here is derived from an EMBL/GenBank/DDBJ whole genome shotgun (WGS) entry which is preliminary data.</text>
</comment>
<evidence type="ECO:0000259" key="5">
    <source>
        <dbReference type="PROSITE" id="PS50048"/>
    </source>
</evidence>
<evidence type="ECO:0000256" key="1">
    <source>
        <dbReference type="ARBA" id="ARBA00023015"/>
    </source>
</evidence>
<dbReference type="CDD" id="cd00067">
    <property type="entry name" value="GAL4"/>
    <property type="match status" value="1"/>
</dbReference>
<evidence type="ECO:0000256" key="4">
    <source>
        <dbReference type="ARBA" id="ARBA00023242"/>
    </source>
</evidence>
<keyword evidence="3" id="KW-0804">Transcription</keyword>
<dbReference type="EMBL" id="VIFY01000110">
    <property type="protein sequence ID" value="TQB70385.1"/>
    <property type="molecule type" value="Genomic_DNA"/>
</dbReference>
<keyword evidence="7" id="KW-1185">Reference proteome</keyword>
<dbReference type="GO" id="GO:0008270">
    <property type="term" value="F:zinc ion binding"/>
    <property type="evidence" value="ECO:0007669"/>
    <property type="project" value="InterPro"/>
</dbReference>
<evidence type="ECO:0000256" key="3">
    <source>
        <dbReference type="ARBA" id="ARBA00023163"/>
    </source>
</evidence>
<evidence type="ECO:0000313" key="7">
    <source>
        <dbReference type="Proteomes" id="UP000319663"/>
    </source>
</evidence>
<reference evidence="6 7" key="1">
    <citation type="submission" date="2019-06" db="EMBL/GenBank/DDBJ databases">
        <title>Wine fermentation using esterase from Monascus purpureus.</title>
        <authorList>
            <person name="Geng C."/>
            <person name="Zhang Y."/>
        </authorList>
    </citation>
    <scope>NUCLEOTIDE SEQUENCE [LARGE SCALE GENOMIC DNA]</scope>
    <source>
        <strain evidence="6">HQ1</strain>
    </source>
</reference>
<protein>
    <recommendedName>
        <fullName evidence="5">Zn(2)-C6 fungal-type domain-containing protein</fullName>
    </recommendedName>
</protein>
<dbReference type="GO" id="GO:0001228">
    <property type="term" value="F:DNA-binding transcription activator activity, RNA polymerase II-specific"/>
    <property type="evidence" value="ECO:0007669"/>
    <property type="project" value="TreeGrafter"/>
</dbReference>
<dbReference type="GO" id="GO:0003677">
    <property type="term" value="F:DNA binding"/>
    <property type="evidence" value="ECO:0007669"/>
    <property type="project" value="UniProtKB-KW"/>
</dbReference>
<dbReference type="Proteomes" id="UP000319663">
    <property type="component" value="Unassembled WGS sequence"/>
</dbReference>
<feature type="domain" description="Zn(2)-C6 fungal-type" evidence="5">
    <location>
        <begin position="25"/>
        <end position="55"/>
    </location>
</feature>
<dbReference type="PANTHER" id="PTHR47784:SF9">
    <property type="entry name" value="ZN(II)2CYS6 TRANSCRIPTION FACTOR (EUROFUNG)"/>
    <property type="match status" value="1"/>
</dbReference>
<organism evidence="6 7">
    <name type="scientific">Monascus purpureus</name>
    <name type="common">Red mold</name>
    <name type="synonym">Monascus anka</name>
    <dbReference type="NCBI Taxonomy" id="5098"/>
    <lineage>
        <taxon>Eukaryota</taxon>
        <taxon>Fungi</taxon>
        <taxon>Dikarya</taxon>
        <taxon>Ascomycota</taxon>
        <taxon>Pezizomycotina</taxon>
        <taxon>Eurotiomycetes</taxon>
        <taxon>Eurotiomycetidae</taxon>
        <taxon>Eurotiales</taxon>
        <taxon>Aspergillaceae</taxon>
        <taxon>Monascus</taxon>
    </lineage>
</organism>
<evidence type="ECO:0000313" key="6">
    <source>
        <dbReference type="EMBL" id="TQB70385.1"/>
    </source>
</evidence>
<dbReference type="InterPro" id="IPR036864">
    <property type="entry name" value="Zn2-C6_fun-type_DNA-bd_sf"/>
</dbReference>
<keyword evidence="1" id="KW-0805">Transcription regulation</keyword>
<evidence type="ECO:0000256" key="2">
    <source>
        <dbReference type="ARBA" id="ARBA00023125"/>
    </source>
</evidence>
<accession>A0A507QT24</accession>
<dbReference type="SUPFAM" id="SSF57701">
    <property type="entry name" value="Zn2/Cys6 DNA-binding domain"/>
    <property type="match status" value="1"/>
</dbReference>
<gene>
    <name evidence="6" type="ORF">MPDQ_000599</name>
</gene>
<dbReference type="InterPro" id="IPR001138">
    <property type="entry name" value="Zn2Cys6_DnaBD"/>
</dbReference>
<dbReference type="PROSITE" id="PS00463">
    <property type="entry name" value="ZN2_CY6_FUNGAL_1"/>
    <property type="match status" value="1"/>
</dbReference>
<dbReference type="PROSITE" id="PS50048">
    <property type="entry name" value="ZN2_CY6_FUNGAL_2"/>
    <property type="match status" value="1"/>
</dbReference>
<sequence length="397" mass="44901">MPATDPHSEIGAVRKRRAHKKSRRGCRNCKLRRVKCDETRPQCQKCSVYGVVCNYDPNTPDLQVASAHGLHFPAVAPKASLIQVERPPSPLRSAMICADAATSFELDTDCLDRLERFRARTVFSFGEDAMGKLYQGKILEMAFYNPYLMHIILTLTAAHDRHLTTPGHSRRTLTEIYHSTQSVALFNRKLSKPLQPQDQDPLWATATLIGIIVFSSLDASSPEEAWPLKPDDPSDLEWIRMSEGKAAVWQLANPMRPDSVFRVMADMYMELHSPIASVGSDGIPPELASLCGLEETSTPENNPYFMAVHTLAPLRRLPREQRTKTVALRFIAGMQPSFKKLLEEKDPVALVLLTLWYDASAPVIWWIERRAVVEREAICLYLRRHYQENTAVLELLP</sequence>
<keyword evidence="4" id="KW-0539">Nucleus</keyword>
<keyword evidence="2" id="KW-0238">DNA-binding</keyword>
<dbReference type="AlphaFoldDB" id="A0A507QT24"/>
<dbReference type="Gene3D" id="4.10.240.10">
    <property type="entry name" value="Zn(2)-C6 fungal-type DNA-binding domain"/>
    <property type="match status" value="1"/>
</dbReference>
<dbReference type="OrthoDB" id="3031538at2759"/>
<dbReference type="PANTHER" id="PTHR47784">
    <property type="entry name" value="STEROL UPTAKE CONTROL PROTEIN 2"/>
    <property type="match status" value="1"/>
</dbReference>
<dbReference type="SMART" id="SM00066">
    <property type="entry name" value="GAL4"/>
    <property type="match status" value="1"/>
</dbReference>